<protein>
    <submittedName>
        <fullName evidence="2">Uncharacterized protein</fullName>
    </submittedName>
</protein>
<dbReference type="Proteomes" id="UP000694044">
    <property type="component" value="Unassembled WGS sequence"/>
</dbReference>
<evidence type="ECO:0000256" key="1">
    <source>
        <dbReference type="SAM" id="MobiDB-lite"/>
    </source>
</evidence>
<accession>A0A8T1VPR4</accession>
<sequence length="255" mass="29449">MLSMPEEGRDMNAIMLSVLDLIPVRRISSRVLNRFLWAILRRIIGERVPELSRERQTGGRDGAVPQVRLQPSGPARFEVPQDRRRTFPAVPDAEYGFHRLLDQRHDESGLEILVDWSPTWELVTNIDRAHVADFQAMLREQRLNERTSPTRFALLDTKTRCVDLRLRLHRRREIPLGLHCPSLMLCLPSLTLRSFDAVCFFSTNSSSLSRIWRSRVFCGDSFGPVATSTDLRSELFRRLPYSSSCVCRYVNPRPS</sequence>
<dbReference type="OrthoDB" id="112317at2759"/>
<dbReference type="AlphaFoldDB" id="A0A8T1VPR4"/>
<feature type="region of interest" description="Disordered" evidence="1">
    <location>
        <begin position="51"/>
        <end position="75"/>
    </location>
</feature>
<evidence type="ECO:0000313" key="3">
    <source>
        <dbReference type="Proteomes" id="UP000694044"/>
    </source>
</evidence>
<organism evidence="2 3">
    <name type="scientific">Phytophthora pseudosyringae</name>
    <dbReference type="NCBI Taxonomy" id="221518"/>
    <lineage>
        <taxon>Eukaryota</taxon>
        <taxon>Sar</taxon>
        <taxon>Stramenopiles</taxon>
        <taxon>Oomycota</taxon>
        <taxon>Peronosporomycetes</taxon>
        <taxon>Peronosporales</taxon>
        <taxon>Peronosporaceae</taxon>
        <taxon>Phytophthora</taxon>
    </lineage>
</organism>
<reference evidence="2" key="1">
    <citation type="submission" date="2021-02" db="EMBL/GenBank/DDBJ databases">
        <authorList>
            <person name="Palmer J.M."/>
        </authorList>
    </citation>
    <scope>NUCLEOTIDE SEQUENCE</scope>
    <source>
        <strain evidence="2">SCRP734</strain>
    </source>
</reference>
<keyword evidence="3" id="KW-1185">Reference proteome</keyword>
<proteinExistence type="predicted"/>
<comment type="caution">
    <text evidence="2">The sequence shown here is derived from an EMBL/GenBank/DDBJ whole genome shotgun (WGS) entry which is preliminary data.</text>
</comment>
<gene>
    <name evidence="2" type="ORF">PHYPSEUDO_006052</name>
</gene>
<name>A0A8T1VPR4_9STRA</name>
<evidence type="ECO:0000313" key="2">
    <source>
        <dbReference type="EMBL" id="KAG7381394.1"/>
    </source>
</evidence>
<dbReference type="EMBL" id="JAGDFM010000248">
    <property type="protein sequence ID" value="KAG7381394.1"/>
    <property type="molecule type" value="Genomic_DNA"/>
</dbReference>